<reference evidence="4 5" key="1">
    <citation type="submission" date="2024-01" db="EMBL/GenBank/DDBJ databases">
        <title>The genome of the rayed Mediterranean limpet Patella caerulea (Linnaeus, 1758).</title>
        <authorList>
            <person name="Anh-Thu Weber A."/>
            <person name="Halstead-Nussloch G."/>
        </authorList>
    </citation>
    <scope>NUCLEOTIDE SEQUENCE [LARGE SCALE GENOMIC DNA]</scope>
    <source>
        <strain evidence="4">AATW-2023a</strain>
        <tissue evidence="4">Whole specimen</tissue>
    </source>
</reference>
<sequence length="275" mass="30454">MFYRNNSIILFFVFISKSVGNNITQLSANKQVCKVPESAVDNNVVIRTWFSRSFLNCVIECSQETMCQSVFFDKSSRLCYWNNNIPVTITTTTTCGSLLYLQFTETGLDSECCSSNNSLTVTVQPSSSTVQTGDTTDSTPDLEVTEPSSTTTEATLFTLLPTSGIWIYLEYLQPKRHTSASYTCGQNSGRLVVIDTQIKQNDVQNFLLNSGVGDAYIGLTKLLAWKWSDGSSVGYENWSATPGLFQGCAVMDSSQGYQWKGVSCLESHPYLCEQN</sequence>
<protein>
    <recommendedName>
        <fullName evidence="3">C-type lectin domain-containing protein</fullName>
    </recommendedName>
</protein>
<dbReference type="PANTHER" id="PTHR45784">
    <property type="entry name" value="C-TYPE LECTIN DOMAIN FAMILY 20 MEMBER A-RELATED"/>
    <property type="match status" value="1"/>
</dbReference>
<accession>A0AAN8KA62</accession>
<dbReference type="PROSITE" id="PS50041">
    <property type="entry name" value="C_TYPE_LECTIN_2"/>
    <property type="match status" value="1"/>
</dbReference>
<comment type="caution">
    <text evidence="4">The sequence shown here is derived from an EMBL/GenBank/DDBJ whole genome shotgun (WGS) entry which is preliminary data.</text>
</comment>
<keyword evidence="5" id="KW-1185">Reference proteome</keyword>
<evidence type="ECO:0000313" key="4">
    <source>
        <dbReference type="EMBL" id="KAK6194679.1"/>
    </source>
</evidence>
<keyword evidence="2" id="KW-0732">Signal</keyword>
<evidence type="ECO:0000259" key="3">
    <source>
        <dbReference type="PROSITE" id="PS50041"/>
    </source>
</evidence>
<proteinExistence type="predicted"/>
<feature type="compositionally biased region" description="Polar residues" evidence="1">
    <location>
        <begin position="124"/>
        <end position="139"/>
    </location>
</feature>
<evidence type="ECO:0000256" key="2">
    <source>
        <dbReference type="SAM" id="SignalP"/>
    </source>
</evidence>
<evidence type="ECO:0000256" key="1">
    <source>
        <dbReference type="SAM" id="MobiDB-lite"/>
    </source>
</evidence>
<dbReference type="Pfam" id="PF00059">
    <property type="entry name" value="Lectin_C"/>
    <property type="match status" value="1"/>
</dbReference>
<dbReference type="AlphaFoldDB" id="A0AAN8KA62"/>
<dbReference type="EMBL" id="JAZGQO010000001">
    <property type="protein sequence ID" value="KAK6194679.1"/>
    <property type="molecule type" value="Genomic_DNA"/>
</dbReference>
<dbReference type="SMART" id="SM00034">
    <property type="entry name" value="CLECT"/>
    <property type="match status" value="1"/>
</dbReference>
<dbReference type="SUPFAM" id="SSF56436">
    <property type="entry name" value="C-type lectin-like"/>
    <property type="match status" value="1"/>
</dbReference>
<feature type="domain" description="C-type lectin" evidence="3">
    <location>
        <begin position="180"/>
        <end position="273"/>
    </location>
</feature>
<dbReference type="InterPro" id="IPR016186">
    <property type="entry name" value="C-type_lectin-like/link_sf"/>
</dbReference>
<feature type="chain" id="PRO_5043011732" description="C-type lectin domain-containing protein" evidence="2">
    <location>
        <begin position="21"/>
        <end position="275"/>
    </location>
</feature>
<dbReference type="InterPro" id="IPR001304">
    <property type="entry name" value="C-type_lectin-like"/>
</dbReference>
<name>A0AAN8KA62_PATCE</name>
<dbReference type="PANTHER" id="PTHR45784:SF3">
    <property type="entry name" value="C-TYPE LECTIN DOMAIN FAMILY 4 MEMBER K-LIKE-RELATED"/>
    <property type="match status" value="1"/>
</dbReference>
<dbReference type="CDD" id="cd00037">
    <property type="entry name" value="CLECT"/>
    <property type="match status" value="1"/>
</dbReference>
<evidence type="ECO:0000313" key="5">
    <source>
        <dbReference type="Proteomes" id="UP001347796"/>
    </source>
</evidence>
<gene>
    <name evidence="4" type="ORF">SNE40_000269</name>
</gene>
<dbReference type="Proteomes" id="UP001347796">
    <property type="component" value="Unassembled WGS sequence"/>
</dbReference>
<dbReference type="InterPro" id="IPR016187">
    <property type="entry name" value="CTDL_fold"/>
</dbReference>
<dbReference type="Gene3D" id="3.10.100.10">
    <property type="entry name" value="Mannose-Binding Protein A, subunit A"/>
    <property type="match status" value="1"/>
</dbReference>
<organism evidence="4 5">
    <name type="scientific">Patella caerulea</name>
    <name type="common">Rayed Mediterranean limpet</name>
    <dbReference type="NCBI Taxonomy" id="87958"/>
    <lineage>
        <taxon>Eukaryota</taxon>
        <taxon>Metazoa</taxon>
        <taxon>Spiralia</taxon>
        <taxon>Lophotrochozoa</taxon>
        <taxon>Mollusca</taxon>
        <taxon>Gastropoda</taxon>
        <taxon>Patellogastropoda</taxon>
        <taxon>Patelloidea</taxon>
        <taxon>Patellidae</taxon>
        <taxon>Patella</taxon>
    </lineage>
</organism>
<feature type="signal peptide" evidence="2">
    <location>
        <begin position="1"/>
        <end position="20"/>
    </location>
</feature>
<feature type="region of interest" description="Disordered" evidence="1">
    <location>
        <begin position="124"/>
        <end position="147"/>
    </location>
</feature>